<feature type="compositionally biased region" description="Acidic residues" evidence="1">
    <location>
        <begin position="10"/>
        <end position="19"/>
    </location>
</feature>
<keyword evidence="3" id="KW-1185">Reference proteome</keyword>
<comment type="caution">
    <text evidence="2">The sequence shown here is derived from an EMBL/GenBank/DDBJ whole genome shotgun (WGS) entry which is preliminary data.</text>
</comment>
<name>A0ABV9XTJ8_9PSEU</name>
<protein>
    <submittedName>
        <fullName evidence="2">Uncharacterized protein</fullName>
    </submittedName>
</protein>
<feature type="compositionally biased region" description="Basic and acidic residues" evidence="1">
    <location>
        <begin position="165"/>
        <end position="174"/>
    </location>
</feature>
<proteinExistence type="predicted"/>
<feature type="region of interest" description="Disordered" evidence="1">
    <location>
        <begin position="89"/>
        <end position="214"/>
    </location>
</feature>
<organism evidence="2 3">
    <name type="scientific">Saccharothrix xinjiangensis</name>
    <dbReference type="NCBI Taxonomy" id="204798"/>
    <lineage>
        <taxon>Bacteria</taxon>
        <taxon>Bacillati</taxon>
        <taxon>Actinomycetota</taxon>
        <taxon>Actinomycetes</taxon>
        <taxon>Pseudonocardiales</taxon>
        <taxon>Pseudonocardiaceae</taxon>
        <taxon>Saccharothrix</taxon>
    </lineage>
</organism>
<dbReference type="EMBL" id="JBHSJB010000007">
    <property type="protein sequence ID" value="MFC5053625.1"/>
    <property type="molecule type" value="Genomic_DNA"/>
</dbReference>
<evidence type="ECO:0000313" key="3">
    <source>
        <dbReference type="Proteomes" id="UP001595833"/>
    </source>
</evidence>
<evidence type="ECO:0000313" key="2">
    <source>
        <dbReference type="EMBL" id="MFC5053625.1"/>
    </source>
</evidence>
<dbReference type="Proteomes" id="UP001595833">
    <property type="component" value="Unassembled WGS sequence"/>
</dbReference>
<feature type="compositionally biased region" description="Basic and acidic residues" evidence="1">
    <location>
        <begin position="91"/>
        <end position="112"/>
    </location>
</feature>
<gene>
    <name evidence="2" type="ORF">ACFPFM_07620</name>
</gene>
<dbReference type="RefSeq" id="WP_344036487.1">
    <property type="nucleotide sequence ID" value="NZ_BAAAKE010000005.1"/>
</dbReference>
<evidence type="ECO:0000256" key="1">
    <source>
        <dbReference type="SAM" id="MobiDB-lite"/>
    </source>
</evidence>
<reference evidence="3" key="1">
    <citation type="journal article" date="2019" name="Int. J. Syst. Evol. Microbiol.">
        <title>The Global Catalogue of Microorganisms (GCM) 10K type strain sequencing project: providing services to taxonomists for standard genome sequencing and annotation.</title>
        <authorList>
            <consortium name="The Broad Institute Genomics Platform"/>
            <consortium name="The Broad Institute Genome Sequencing Center for Infectious Disease"/>
            <person name="Wu L."/>
            <person name="Ma J."/>
        </authorList>
    </citation>
    <scope>NUCLEOTIDE SEQUENCE [LARGE SCALE GENOMIC DNA]</scope>
    <source>
        <strain evidence="3">KCTC 12848</strain>
    </source>
</reference>
<feature type="compositionally biased region" description="Low complexity" evidence="1">
    <location>
        <begin position="175"/>
        <end position="214"/>
    </location>
</feature>
<feature type="region of interest" description="Disordered" evidence="1">
    <location>
        <begin position="1"/>
        <end position="54"/>
    </location>
</feature>
<sequence length="214" mass="22410">MADTDKQADEVELQPDGPDEPAPKRTEQHPALTGTEEGQAAEVEQRSADGAEGTRFVKVFVTDPGAEHNEPQHEANRAAVLNEAIQRGLHPRGEVRYEGSKDVTPEPKEPGRRTFPRVELTYSVDTIPAVVDHKPAETTTPRDQIVSDDGSTVTPTSKPAAGAARRAEAKRQAKTEGTTASGAGTAGSTGSRSTGGKTAAAKSGTTKTSTSTKG</sequence>
<accession>A0ABV9XTJ8</accession>